<feature type="transmembrane region" description="Helical" evidence="1">
    <location>
        <begin position="258"/>
        <end position="281"/>
    </location>
</feature>
<evidence type="ECO:0000313" key="2">
    <source>
        <dbReference type="EMBL" id="GBC01703.1"/>
    </source>
</evidence>
<dbReference type="AlphaFoldDB" id="A0A2Z6RL03"/>
<keyword evidence="1" id="KW-1133">Transmembrane helix</keyword>
<organism evidence="2 3">
    <name type="scientific">Rhizophagus clarus</name>
    <dbReference type="NCBI Taxonomy" id="94130"/>
    <lineage>
        <taxon>Eukaryota</taxon>
        <taxon>Fungi</taxon>
        <taxon>Fungi incertae sedis</taxon>
        <taxon>Mucoromycota</taxon>
        <taxon>Glomeromycotina</taxon>
        <taxon>Glomeromycetes</taxon>
        <taxon>Glomerales</taxon>
        <taxon>Glomeraceae</taxon>
        <taxon>Rhizophagus</taxon>
    </lineage>
</organism>
<keyword evidence="1" id="KW-0812">Transmembrane</keyword>
<comment type="caution">
    <text evidence="2">The sequence shown here is derived from an EMBL/GenBank/DDBJ whole genome shotgun (WGS) entry which is preliminary data.</text>
</comment>
<protein>
    <submittedName>
        <fullName evidence="2">Uncharacterized protein</fullName>
    </submittedName>
</protein>
<accession>A0A2Z6RL03</accession>
<dbReference type="Proteomes" id="UP000247702">
    <property type="component" value="Unassembled WGS sequence"/>
</dbReference>
<keyword evidence="1" id="KW-0472">Membrane</keyword>
<sequence length="324" mass="38495">MEDNDIVNNTKQKDEWWSSNFHFVLIIAYYVFEFGYFLVTFIMFIIISHEGVILFIFGSPLVIIIINVSTRMAIAFGSLHIFLFIEPSGDGNESFEILIGIREKKRESDEEKEDKDKNFLDQLKIHRKEFHKYILTTNKADKKLTLAYNYYIWIMFCAHLNLWICSLLIVEWCLWWIFDIYHEDQWLLLYSIPWSTLLPSVNIFAMIKESRTASRTYLIIHYSFSILQILYCIFEISRHVNFIQIKLDSSSRIIITSLLGMIFILAVLTLIIPCIVGLSLYNVGFFEGLKELKKHLNYSPSEEYDPTHVYDFKKVYNCEQERWI</sequence>
<feature type="transmembrane region" description="Helical" evidence="1">
    <location>
        <begin position="52"/>
        <end position="85"/>
    </location>
</feature>
<evidence type="ECO:0000313" key="3">
    <source>
        <dbReference type="Proteomes" id="UP000247702"/>
    </source>
</evidence>
<proteinExistence type="predicted"/>
<feature type="transmembrane region" description="Helical" evidence="1">
    <location>
        <begin position="150"/>
        <end position="175"/>
    </location>
</feature>
<dbReference type="EMBL" id="BEXD01003668">
    <property type="protein sequence ID" value="GBC01703.1"/>
    <property type="molecule type" value="Genomic_DNA"/>
</dbReference>
<name>A0A2Z6RL03_9GLOM</name>
<feature type="transmembrane region" description="Helical" evidence="1">
    <location>
        <begin position="20"/>
        <end position="45"/>
    </location>
</feature>
<gene>
    <name evidence="2" type="ORF">RclHR1_00430020</name>
</gene>
<evidence type="ECO:0000256" key="1">
    <source>
        <dbReference type="SAM" id="Phobius"/>
    </source>
</evidence>
<feature type="transmembrane region" description="Helical" evidence="1">
    <location>
        <begin position="187"/>
        <end position="207"/>
    </location>
</feature>
<keyword evidence="3" id="KW-1185">Reference proteome</keyword>
<reference evidence="2 3" key="1">
    <citation type="submission" date="2017-11" db="EMBL/GenBank/DDBJ databases">
        <title>The genome of Rhizophagus clarus HR1 reveals common genetic basis of auxotrophy among arbuscular mycorrhizal fungi.</title>
        <authorList>
            <person name="Kobayashi Y."/>
        </authorList>
    </citation>
    <scope>NUCLEOTIDE SEQUENCE [LARGE SCALE GENOMIC DNA]</scope>
    <source>
        <strain evidence="2 3">HR1</strain>
    </source>
</reference>
<feature type="transmembrane region" description="Helical" evidence="1">
    <location>
        <begin position="219"/>
        <end position="237"/>
    </location>
</feature>